<dbReference type="Proteomes" id="UP000001400">
    <property type="component" value="Chromosome"/>
</dbReference>
<dbReference type="CAZy" id="GT2">
    <property type="family name" value="Glycosyltransferase Family 2"/>
</dbReference>
<protein>
    <submittedName>
        <fullName evidence="5">Glycosyl transferase family 2</fullName>
    </submittedName>
</protein>
<evidence type="ECO:0000259" key="3">
    <source>
        <dbReference type="Pfam" id="PF00535"/>
    </source>
</evidence>
<dbReference type="OrthoDB" id="46222at2157"/>
<dbReference type="GeneID" id="8827464"/>
<sequence length="260" mass="30327">MFISIVITVRNEERHIANLLDSLVIQEKPFEIIIVDAHSQDKTREIVRKYMEDYDFIHLYEKGGSRGVGRNYGVEKASGEYIAFTDGDDIANPFWLSEIRKSFKDGADVVAGRTIYIGYGPWEKLERVELFYKGWDVTYPSCNLAYKKELFQRIGGFDPWFVTAEDIDLNMRAVDAGAKIVYNPRAIIYHRTRDSLYSFAKQAFWNGYGRKQLTLKHGKMWNRYKPQRMLNPAQLNFYGLLRLSFAMMGYLACKLYGDKR</sequence>
<dbReference type="InterPro" id="IPR001173">
    <property type="entry name" value="Glyco_trans_2-like"/>
</dbReference>
<reference evidence="5" key="1">
    <citation type="submission" date="2010-02" db="EMBL/GenBank/DDBJ databases">
        <title>Complete sequence of Aciduliprofundum boonei T469.</title>
        <authorList>
            <consortium name="US DOE Joint Genome Institute"/>
            <person name="Lucas S."/>
            <person name="Copeland A."/>
            <person name="Lapidus A."/>
            <person name="Cheng J.-F."/>
            <person name="Bruce D."/>
            <person name="Goodwin L."/>
            <person name="Pitluck S."/>
            <person name="Saunders E."/>
            <person name="Detter J.C."/>
            <person name="Han C."/>
            <person name="Tapia R."/>
            <person name="Land M."/>
            <person name="Hauser L."/>
            <person name="Kyrpides N."/>
            <person name="Mikhailova N."/>
            <person name="Flores G."/>
            <person name="Reysenbach A.-L."/>
            <person name="Woyke T."/>
        </authorList>
    </citation>
    <scope>NUCLEOTIDE SEQUENCE</scope>
    <source>
        <strain evidence="5">T469</strain>
    </source>
</reference>
<name>B5IA35_ACIB4</name>
<dbReference type="STRING" id="439481.Aboo_0519"/>
<evidence type="ECO:0000259" key="4">
    <source>
        <dbReference type="Pfam" id="PF13632"/>
    </source>
</evidence>
<dbReference type="HOGENOM" id="CLU_025996_19_1_2"/>
<dbReference type="Pfam" id="PF13632">
    <property type="entry name" value="Glyco_trans_2_3"/>
    <property type="match status" value="1"/>
</dbReference>
<accession>B5IA35</accession>
<evidence type="ECO:0000313" key="6">
    <source>
        <dbReference type="Proteomes" id="UP000001400"/>
    </source>
</evidence>
<evidence type="ECO:0000313" key="5">
    <source>
        <dbReference type="EMBL" id="ADD08330.1"/>
    </source>
</evidence>
<dbReference type="PANTHER" id="PTHR43630">
    <property type="entry name" value="POLY-BETA-1,6-N-ACETYL-D-GLUCOSAMINE SYNTHASE"/>
    <property type="match status" value="1"/>
</dbReference>
<organism evidence="5 6">
    <name type="scientific">Aciduliprofundum boonei (strain DSM 19572 / T469)</name>
    <dbReference type="NCBI Taxonomy" id="439481"/>
    <lineage>
        <taxon>Archaea</taxon>
        <taxon>Methanobacteriati</taxon>
        <taxon>Thermoplasmatota</taxon>
        <taxon>DHVE2 group</taxon>
        <taxon>Candidatus Aciduliprofundum</taxon>
    </lineage>
</organism>
<dbReference type="PANTHER" id="PTHR43630:SF1">
    <property type="entry name" value="POLY-BETA-1,6-N-ACETYL-D-GLUCOSAMINE SYNTHASE"/>
    <property type="match status" value="1"/>
</dbReference>
<dbReference type="EMBL" id="CP001941">
    <property type="protein sequence ID" value="ADD08330.1"/>
    <property type="molecule type" value="Genomic_DNA"/>
</dbReference>
<dbReference type="Pfam" id="PF00535">
    <property type="entry name" value="Glycos_transf_2"/>
    <property type="match status" value="1"/>
</dbReference>
<dbReference type="RefSeq" id="WP_008082556.1">
    <property type="nucleotide sequence ID" value="NC_013926.1"/>
</dbReference>
<gene>
    <name evidence="5" type="ordered locus">Aboo_0519</name>
</gene>
<dbReference type="KEGG" id="abi:Aboo_0519"/>
<dbReference type="eggNOG" id="arCOG01385">
    <property type="taxonomic scope" value="Archaea"/>
</dbReference>
<dbReference type="GO" id="GO:0016757">
    <property type="term" value="F:glycosyltransferase activity"/>
    <property type="evidence" value="ECO:0007669"/>
    <property type="project" value="UniProtKB-KW"/>
</dbReference>
<feature type="domain" description="Glycosyltransferase 2-like" evidence="4">
    <location>
        <begin position="138"/>
        <end position="220"/>
    </location>
</feature>
<feature type="domain" description="Glycosyltransferase 2-like" evidence="3">
    <location>
        <begin position="4"/>
        <end position="127"/>
    </location>
</feature>
<dbReference type="InterPro" id="IPR029044">
    <property type="entry name" value="Nucleotide-diphossugar_trans"/>
</dbReference>
<proteinExistence type="predicted"/>
<evidence type="ECO:0000256" key="1">
    <source>
        <dbReference type="ARBA" id="ARBA00022676"/>
    </source>
</evidence>
<evidence type="ECO:0000256" key="2">
    <source>
        <dbReference type="ARBA" id="ARBA00022679"/>
    </source>
</evidence>
<dbReference type="SUPFAM" id="SSF53448">
    <property type="entry name" value="Nucleotide-diphospho-sugar transferases"/>
    <property type="match status" value="1"/>
</dbReference>
<dbReference type="AlphaFoldDB" id="B5IA35"/>
<keyword evidence="2 5" id="KW-0808">Transferase</keyword>
<keyword evidence="6" id="KW-1185">Reference proteome</keyword>
<keyword evidence="1" id="KW-0328">Glycosyltransferase</keyword>
<dbReference type="Gene3D" id="3.90.550.10">
    <property type="entry name" value="Spore Coat Polysaccharide Biosynthesis Protein SpsA, Chain A"/>
    <property type="match status" value="1"/>
</dbReference>